<evidence type="ECO:0000256" key="6">
    <source>
        <dbReference type="ARBA" id="ARBA00023002"/>
    </source>
</evidence>
<evidence type="ECO:0000313" key="11">
    <source>
        <dbReference type="EMBL" id="NYI92437.1"/>
    </source>
</evidence>
<dbReference type="AlphaFoldDB" id="A0A853BCQ2"/>
<dbReference type="Pfam" id="PF00067">
    <property type="entry name" value="p450"/>
    <property type="match status" value="1"/>
</dbReference>
<evidence type="ECO:0000313" key="12">
    <source>
        <dbReference type="Proteomes" id="UP000549616"/>
    </source>
</evidence>
<dbReference type="Gene3D" id="1.10.630.10">
    <property type="entry name" value="Cytochrome P450"/>
    <property type="match status" value="1"/>
</dbReference>
<organism evidence="11 12">
    <name type="scientific">Amycolatopsis endophytica</name>
    <dbReference type="NCBI Taxonomy" id="860233"/>
    <lineage>
        <taxon>Bacteria</taxon>
        <taxon>Bacillati</taxon>
        <taxon>Actinomycetota</taxon>
        <taxon>Actinomycetes</taxon>
        <taxon>Pseudonocardiales</taxon>
        <taxon>Pseudonocardiaceae</taxon>
        <taxon>Amycolatopsis</taxon>
    </lineage>
</organism>
<dbReference type="GO" id="GO:0004497">
    <property type="term" value="F:monooxygenase activity"/>
    <property type="evidence" value="ECO:0007669"/>
    <property type="project" value="UniProtKB-KW"/>
</dbReference>
<evidence type="ECO:0000256" key="10">
    <source>
        <dbReference type="RuleBase" id="RU000461"/>
    </source>
</evidence>
<evidence type="ECO:0000256" key="5">
    <source>
        <dbReference type="ARBA" id="ARBA00022723"/>
    </source>
</evidence>
<dbReference type="CDD" id="cd11031">
    <property type="entry name" value="Cyp158A-like"/>
    <property type="match status" value="1"/>
</dbReference>
<comment type="cofactor">
    <cofactor evidence="1">
        <name>heme</name>
        <dbReference type="ChEBI" id="CHEBI:30413"/>
    </cofactor>
</comment>
<comment type="function">
    <text evidence="9">Involved in the coupling of aromatic side chains of the heptapeptide of vancomycin.</text>
</comment>
<dbReference type="PROSITE" id="PS00086">
    <property type="entry name" value="CYTOCHROME_P450"/>
    <property type="match status" value="1"/>
</dbReference>
<dbReference type="InterPro" id="IPR002397">
    <property type="entry name" value="Cyt_P450_B"/>
</dbReference>
<evidence type="ECO:0000256" key="1">
    <source>
        <dbReference type="ARBA" id="ARBA00001971"/>
    </source>
</evidence>
<dbReference type="FunFam" id="1.10.630.10:FF:000018">
    <property type="entry name" value="Cytochrome P450 monooxygenase"/>
    <property type="match status" value="1"/>
</dbReference>
<dbReference type="PRINTS" id="PR00359">
    <property type="entry name" value="BP450"/>
</dbReference>
<proteinExistence type="inferred from homology"/>
<gene>
    <name evidence="11" type="ORF">HNR02_005812</name>
</gene>
<keyword evidence="5 10" id="KW-0479">Metal-binding</keyword>
<reference evidence="11 12" key="1">
    <citation type="submission" date="2020-07" db="EMBL/GenBank/DDBJ databases">
        <title>Sequencing the genomes of 1000 actinobacteria strains.</title>
        <authorList>
            <person name="Klenk H.-P."/>
        </authorList>
    </citation>
    <scope>NUCLEOTIDE SEQUENCE [LARGE SCALE GENOMIC DNA]</scope>
    <source>
        <strain evidence="11 12">DSM 104006</strain>
    </source>
</reference>
<evidence type="ECO:0000256" key="2">
    <source>
        <dbReference type="ARBA" id="ARBA00004660"/>
    </source>
</evidence>
<evidence type="ECO:0000256" key="7">
    <source>
        <dbReference type="ARBA" id="ARBA00023004"/>
    </source>
</evidence>
<dbReference type="InterPro" id="IPR017972">
    <property type="entry name" value="Cyt_P450_CS"/>
</dbReference>
<sequence>MTTTEHEAPQLPFSRSNALEIPPLYAKLRSRAPLTRVVTPAGDPAWLVTSYEHVREVFRDRRFGRSHPAPEQAARISHAALQAGPTGNYETEEHDHKRMRRMLAPAFSAPRMRALGEHIHDLTQRCLDDMASAHEAAPGEPVDLTELLAFPLPVLVICELLGVPFADRGHFRQLSERIAVLDGRADGQEAMREFMAYTAELAAIKRADPQPDVISDMVAVQAEDPTFTDEDLARQAAGLLFAGHETTSTRIALGTLFLLTDLGRRDTFAADPDGQVQQTVEEILRLSATSSTGGLLRYAHEDVEIAGVRIARGDAVLVSVDAANRDETAFPEPDEFDPGRSPNVHVAFGHGAHVCIGANLARVELRTVFPALFRRFPTMRLAVDVDDIGVRTNRIAGGVESVPVLL</sequence>
<keyword evidence="7 10" id="KW-0408">Iron</keyword>
<keyword evidence="4 10" id="KW-0349">Heme</keyword>
<dbReference type="RefSeq" id="WP_179776700.1">
    <property type="nucleotide sequence ID" value="NZ_JACCFK010000002.1"/>
</dbReference>
<comment type="caution">
    <text evidence="11">The sequence shown here is derived from an EMBL/GenBank/DDBJ whole genome shotgun (WGS) entry which is preliminary data.</text>
</comment>
<dbReference type="GO" id="GO:0005506">
    <property type="term" value="F:iron ion binding"/>
    <property type="evidence" value="ECO:0007669"/>
    <property type="project" value="InterPro"/>
</dbReference>
<dbReference type="EMBL" id="JACCFK010000002">
    <property type="protein sequence ID" value="NYI92437.1"/>
    <property type="molecule type" value="Genomic_DNA"/>
</dbReference>
<evidence type="ECO:0000256" key="4">
    <source>
        <dbReference type="ARBA" id="ARBA00022617"/>
    </source>
</evidence>
<accession>A0A853BCQ2</accession>
<dbReference type="PRINTS" id="PR00385">
    <property type="entry name" value="P450"/>
</dbReference>
<comment type="pathway">
    <text evidence="2">Antibiotic biosynthesis; vancomycin biosynthesis.</text>
</comment>
<dbReference type="SUPFAM" id="SSF48264">
    <property type="entry name" value="Cytochrome P450"/>
    <property type="match status" value="1"/>
</dbReference>
<protein>
    <submittedName>
        <fullName evidence="11">Pentalenolactone synthase</fullName>
        <ecNumber evidence="11">1.14.19.8</ecNumber>
    </submittedName>
</protein>
<evidence type="ECO:0000256" key="3">
    <source>
        <dbReference type="ARBA" id="ARBA00010617"/>
    </source>
</evidence>
<evidence type="ECO:0000256" key="8">
    <source>
        <dbReference type="ARBA" id="ARBA00023033"/>
    </source>
</evidence>
<dbReference type="GO" id="GO:0020037">
    <property type="term" value="F:heme binding"/>
    <property type="evidence" value="ECO:0007669"/>
    <property type="project" value="InterPro"/>
</dbReference>
<dbReference type="InterPro" id="IPR036396">
    <property type="entry name" value="Cyt_P450_sf"/>
</dbReference>
<dbReference type="GO" id="GO:0016705">
    <property type="term" value="F:oxidoreductase activity, acting on paired donors, with incorporation or reduction of molecular oxygen"/>
    <property type="evidence" value="ECO:0007669"/>
    <property type="project" value="InterPro"/>
</dbReference>
<keyword evidence="12" id="KW-1185">Reference proteome</keyword>
<comment type="similarity">
    <text evidence="3 10">Belongs to the cytochrome P450 family.</text>
</comment>
<dbReference type="PANTHER" id="PTHR46696">
    <property type="entry name" value="P450, PUTATIVE (EUROFUNG)-RELATED"/>
    <property type="match status" value="1"/>
</dbReference>
<keyword evidence="6 10" id="KW-0560">Oxidoreductase</keyword>
<dbReference type="Proteomes" id="UP000549616">
    <property type="component" value="Unassembled WGS sequence"/>
</dbReference>
<dbReference type="PANTHER" id="PTHR46696:SF5">
    <property type="entry name" value="CYTOCHROME P450 BJ-1"/>
    <property type="match status" value="1"/>
</dbReference>
<name>A0A853BCQ2_9PSEU</name>
<dbReference type="InterPro" id="IPR001128">
    <property type="entry name" value="Cyt_P450"/>
</dbReference>
<dbReference type="EC" id="1.14.19.8" evidence="11"/>
<evidence type="ECO:0000256" key="9">
    <source>
        <dbReference type="ARBA" id="ARBA00055433"/>
    </source>
</evidence>
<keyword evidence="8 10" id="KW-0503">Monooxygenase</keyword>